<dbReference type="EMBL" id="LGSR01000017">
    <property type="protein sequence ID" value="KOS20362.1"/>
    <property type="molecule type" value="Genomic_DNA"/>
</dbReference>
<evidence type="ECO:0000313" key="4">
    <source>
        <dbReference type="Proteomes" id="UP000053831"/>
    </source>
</evidence>
<keyword evidence="4" id="KW-1185">Reference proteome</keyword>
<dbReference type="STRING" id="150374.A0A0M9VUW7"/>
<dbReference type="GO" id="GO:0006635">
    <property type="term" value="P:fatty acid beta-oxidation"/>
    <property type="evidence" value="ECO:0007669"/>
    <property type="project" value="TreeGrafter"/>
</dbReference>
<evidence type="ECO:0000256" key="1">
    <source>
        <dbReference type="ARBA" id="ARBA00005254"/>
    </source>
</evidence>
<name>A0A0M9VUW7_ESCWE</name>
<comment type="caution">
    <text evidence="3">The sequence shown here is derived from an EMBL/GenBank/DDBJ whole genome shotgun (WGS) entry which is preliminary data.</text>
</comment>
<dbReference type="OrthoDB" id="2139957at2759"/>
<dbReference type="CDD" id="cd06558">
    <property type="entry name" value="crotonase-like"/>
    <property type="match status" value="1"/>
</dbReference>
<protein>
    <submittedName>
        <fullName evidence="3">Carnitinyl-CoA dehydratase</fullName>
    </submittedName>
</protein>
<dbReference type="SUPFAM" id="SSF52096">
    <property type="entry name" value="ClpP/crotonase"/>
    <property type="match status" value="1"/>
</dbReference>
<dbReference type="InterPro" id="IPR018376">
    <property type="entry name" value="Enoyl-CoA_hyd/isom_CS"/>
</dbReference>
<reference evidence="3 4" key="1">
    <citation type="submission" date="2015-07" db="EMBL/GenBank/DDBJ databases">
        <title>The genome of the fungus Escovopsis weberi, a specialized disease agent of ant agriculture.</title>
        <authorList>
            <person name="de Man T.J."/>
            <person name="Stajich J.E."/>
            <person name="Kubicek C.P."/>
            <person name="Chenthamara K."/>
            <person name="Atanasova L."/>
            <person name="Druzhinina I.S."/>
            <person name="Birnbaum S."/>
            <person name="Barribeau S.M."/>
            <person name="Teiling C."/>
            <person name="Suen G."/>
            <person name="Currie C."/>
            <person name="Gerardo N.M."/>
        </authorList>
    </citation>
    <scope>NUCLEOTIDE SEQUENCE [LARGE SCALE GENOMIC DNA]</scope>
</reference>
<dbReference type="Proteomes" id="UP000053831">
    <property type="component" value="Unassembled WGS sequence"/>
</dbReference>
<accession>A0A0M9VUW7</accession>
<evidence type="ECO:0000313" key="3">
    <source>
        <dbReference type="EMBL" id="KOS20362.1"/>
    </source>
</evidence>
<gene>
    <name evidence="3" type="ORF">ESCO_005312</name>
</gene>
<dbReference type="PANTHER" id="PTHR11941:SF158">
    <property type="entry name" value="ENOYL-COA HYDRATASE (AFU_ORTHOLOGUE AFUA_2G10650)"/>
    <property type="match status" value="1"/>
</dbReference>
<dbReference type="InterPro" id="IPR001753">
    <property type="entry name" value="Enoyl-CoA_hydra/iso"/>
</dbReference>
<dbReference type="GO" id="GO:0003824">
    <property type="term" value="F:catalytic activity"/>
    <property type="evidence" value="ECO:0007669"/>
    <property type="project" value="InterPro"/>
</dbReference>
<dbReference type="PANTHER" id="PTHR11941">
    <property type="entry name" value="ENOYL-COA HYDRATASE-RELATED"/>
    <property type="match status" value="1"/>
</dbReference>
<sequence>MSKANFTTPPPAVTDVLITFPFPGILLVTLNRPKQLNSIPQDLHSRLHALWSWYDAEPSLRCAVLTGAGRAFCAGADLRDWNQRHSATPSGSGSSGASGAAAPPTAHAVGGFCGLSNRRGRKPIVAAVNGVCMGGGMEAVLNTDLVVAAADAKFALPEVRIGVVPIQGALPRLVRSVGMQRASEMALLGRTYTADQLLRWGVVNRVVPREEVLETALRWALELAAHSPDSVIVTKEGLLGGWDAESPTASTDRLLHGLYKRVDGGDNMREGILSFVEKRKPVWKDSKL</sequence>
<comment type="similarity">
    <text evidence="1 2">Belongs to the enoyl-CoA hydratase/isomerase family.</text>
</comment>
<dbReference type="Pfam" id="PF00378">
    <property type="entry name" value="ECH_1"/>
    <property type="match status" value="2"/>
</dbReference>
<dbReference type="InterPro" id="IPR029045">
    <property type="entry name" value="ClpP/crotonase-like_dom_sf"/>
</dbReference>
<dbReference type="Gene3D" id="3.90.226.10">
    <property type="entry name" value="2-enoyl-CoA Hydratase, Chain A, domain 1"/>
    <property type="match status" value="1"/>
</dbReference>
<organism evidence="3 4">
    <name type="scientific">Escovopsis weberi</name>
    <dbReference type="NCBI Taxonomy" id="150374"/>
    <lineage>
        <taxon>Eukaryota</taxon>
        <taxon>Fungi</taxon>
        <taxon>Dikarya</taxon>
        <taxon>Ascomycota</taxon>
        <taxon>Pezizomycotina</taxon>
        <taxon>Sordariomycetes</taxon>
        <taxon>Hypocreomycetidae</taxon>
        <taxon>Hypocreales</taxon>
        <taxon>Hypocreaceae</taxon>
        <taxon>Escovopsis</taxon>
    </lineage>
</organism>
<evidence type="ECO:0000256" key="2">
    <source>
        <dbReference type="RuleBase" id="RU003707"/>
    </source>
</evidence>
<dbReference type="AlphaFoldDB" id="A0A0M9VUW7"/>
<dbReference type="PROSITE" id="PS00166">
    <property type="entry name" value="ENOYL_COA_HYDRATASE"/>
    <property type="match status" value="1"/>
</dbReference>
<dbReference type="GO" id="GO:0005739">
    <property type="term" value="C:mitochondrion"/>
    <property type="evidence" value="ECO:0007669"/>
    <property type="project" value="TreeGrafter"/>
</dbReference>
<proteinExistence type="inferred from homology"/>